<dbReference type="Gene3D" id="1.10.1200.10">
    <property type="entry name" value="ACP-like"/>
    <property type="match status" value="1"/>
</dbReference>
<dbReference type="RefSeq" id="WP_230300415.1">
    <property type="nucleotide sequence ID" value="NZ_CAKKMG010000002.1"/>
</dbReference>
<evidence type="ECO:0000256" key="2">
    <source>
        <dbReference type="ARBA" id="ARBA00022450"/>
    </source>
</evidence>
<name>A0A9W4KNW8_9BACI</name>
<evidence type="ECO:0000313" key="6">
    <source>
        <dbReference type="Proteomes" id="UP000789326"/>
    </source>
</evidence>
<dbReference type="PANTHER" id="PTHR44845:SF6">
    <property type="entry name" value="BETA-ALANINE-ACTIVATING ENZYME"/>
    <property type="match status" value="1"/>
</dbReference>
<dbReference type="InterPro" id="IPR036736">
    <property type="entry name" value="ACP-like_sf"/>
</dbReference>
<keyword evidence="2" id="KW-0596">Phosphopantetheine</keyword>
<accession>A0A9W4KNW8</accession>
<organism evidence="5 6">
    <name type="scientific">Peribacillus simplex</name>
    <dbReference type="NCBI Taxonomy" id="1478"/>
    <lineage>
        <taxon>Bacteria</taxon>
        <taxon>Bacillati</taxon>
        <taxon>Bacillota</taxon>
        <taxon>Bacilli</taxon>
        <taxon>Bacillales</taxon>
        <taxon>Bacillaceae</taxon>
        <taxon>Peribacillus</taxon>
    </lineage>
</organism>
<evidence type="ECO:0000259" key="4">
    <source>
        <dbReference type="PROSITE" id="PS50075"/>
    </source>
</evidence>
<comment type="cofactor">
    <cofactor evidence="1">
        <name>pantetheine 4'-phosphate</name>
        <dbReference type="ChEBI" id="CHEBI:47942"/>
    </cofactor>
</comment>
<dbReference type="PROSITE" id="PS50075">
    <property type="entry name" value="CARRIER"/>
    <property type="match status" value="1"/>
</dbReference>
<keyword evidence="3" id="KW-0597">Phosphoprotein</keyword>
<feature type="domain" description="Carrier" evidence="4">
    <location>
        <begin position="7"/>
        <end position="82"/>
    </location>
</feature>
<evidence type="ECO:0000313" key="5">
    <source>
        <dbReference type="EMBL" id="CAH0133669.1"/>
    </source>
</evidence>
<dbReference type="EMBL" id="CAKKMG010000002">
    <property type="protein sequence ID" value="CAH0133669.1"/>
    <property type="molecule type" value="Genomic_DNA"/>
</dbReference>
<proteinExistence type="predicted"/>
<evidence type="ECO:0000256" key="1">
    <source>
        <dbReference type="ARBA" id="ARBA00001957"/>
    </source>
</evidence>
<dbReference type="Proteomes" id="UP000789326">
    <property type="component" value="Unassembled WGS sequence"/>
</dbReference>
<dbReference type="FunFam" id="1.10.1200.10:FF:000005">
    <property type="entry name" value="Nonribosomal peptide synthetase 1"/>
    <property type="match status" value="1"/>
</dbReference>
<dbReference type="AlphaFoldDB" id="A0A9W4KNW8"/>
<protein>
    <submittedName>
        <fullName evidence="5">Surfactin synthase subunit 2</fullName>
    </submittedName>
</protein>
<dbReference type="PANTHER" id="PTHR44845">
    <property type="entry name" value="CARRIER DOMAIN-CONTAINING PROTEIN"/>
    <property type="match status" value="1"/>
</dbReference>
<sequence length="88" mass="10084">METTIAVKERLIEEKLIGFWKEILEHETIGADSNFFDLGGNSLLAMQFIQMVKNNLGVRLPIKVMFEQSTIKELSVLIKQLDDMNKLS</sequence>
<dbReference type="SUPFAM" id="SSF47336">
    <property type="entry name" value="ACP-like"/>
    <property type="match status" value="1"/>
</dbReference>
<evidence type="ECO:0000256" key="3">
    <source>
        <dbReference type="ARBA" id="ARBA00022553"/>
    </source>
</evidence>
<comment type="caution">
    <text evidence="5">The sequence shown here is derived from an EMBL/GenBank/DDBJ whole genome shotgun (WGS) entry which is preliminary data.</text>
</comment>
<dbReference type="InterPro" id="IPR009081">
    <property type="entry name" value="PP-bd_ACP"/>
</dbReference>
<dbReference type="Pfam" id="PF00550">
    <property type="entry name" value="PP-binding"/>
    <property type="match status" value="1"/>
</dbReference>
<gene>
    <name evidence="5" type="primary">srfAB</name>
    <name evidence="5" type="ORF">SRABI133_00297</name>
</gene>
<reference evidence="5" key="1">
    <citation type="submission" date="2021-11" db="EMBL/GenBank/DDBJ databases">
        <authorList>
            <person name="Bulgarelli D."/>
        </authorList>
    </citation>
    <scope>NUCLEOTIDE SEQUENCE</scope>
    <source>
        <strain evidence="5">Bi133</strain>
    </source>
</reference>